<keyword evidence="6" id="KW-1133">Transmembrane helix</keyword>
<sequence length="72" mass="8357">MRFCRVLEMAAPKIAHAAYQGPNVLKDIFYGISMGLAAGFLWKIHHWNVQRKTKEFYEMLDRGEISVVVEDE</sequence>
<keyword evidence="7" id="KW-0496">Mitochondrion</keyword>
<dbReference type="GeneID" id="107415492"/>
<gene>
    <name evidence="10" type="primary">LOC107415492</name>
</gene>
<proteinExistence type="inferred from homology"/>
<keyword evidence="4" id="KW-0812">Transmembrane</keyword>
<evidence type="ECO:0000256" key="2">
    <source>
        <dbReference type="ARBA" id="ARBA00004273"/>
    </source>
</evidence>
<dbReference type="Proteomes" id="UP001652623">
    <property type="component" value="Chromosome 4"/>
</dbReference>
<keyword evidence="8" id="KW-0472">Membrane</keyword>
<evidence type="ECO:0000256" key="3">
    <source>
        <dbReference type="ARBA" id="ARBA00009591"/>
    </source>
</evidence>
<keyword evidence="9" id="KW-1185">Reference proteome</keyword>
<name>A0ABM3IFY8_ZIZJJ</name>
<evidence type="ECO:0000256" key="8">
    <source>
        <dbReference type="ARBA" id="ARBA00023136"/>
    </source>
</evidence>
<dbReference type="PANTHER" id="PTHR34372">
    <property type="entry name" value="CYTOCHROME C OXIDASE SUBUNIT 5C-2-RELATED"/>
    <property type="match status" value="1"/>
</dbReference>
<evidence type="ECO:0000256" key="5">
    <source>
        <dbReference type="ARBA" id="ARBA00022792"/>
    </source>
</evidence>
<dbReference type="PANTHER" id="PTHR34372:SF3">
    <property type="entry name" value="CYTOCHROME C OXIDASE SUBUNIT 5C-4-RELATED"/>
    <property type="match status" value="1"/>
</dbReference>
<keyword evidence="5" id="KW-0999">Mitochondrion inner membrane</keyword>
<evidence type="ECO:0000256" key="6">
    <source>
        <dbReference type="ARBA" id="ARBA00022989"/>
    </source>
</evidence>
<dbReference type="RefSeq" id="XP_048327611.1">
    <property type="nucleotide sequence ID" value="XM_048471654.2"/>
</dbReference>
<evidence type="ECO:0000256" key="4">
    <source>
        <dbReference type="ARBA" id="ARBA00022692"/>
    </source>
</evidence>
<organism evidence="9 10">
    <name type="scientific">Ziziphus jujuba</name>
    <name type="common">Chinese jujube</name>
    <name type="synonym">Ziziphus sativa</name>
    <dbReference type="NCBI Taxonomy" id="326968"/>
    <lineage>
        <taxon>Eukaryota</taxon>
        <taxon>Viridiplantae</taxon>
        <taxon>Streptophyta</taxon>
        <taxon>Embryophyta</taxon>
        <taxon>Tracheophyta</taxon>
        <taxon>Spermatophyta</taxon>
        <taxon>Magnoliopsida</taxon>
        <taxon>eudicotyledons</taxon>
        <taxon>Gunneridae</taxon>
        <taxon>Pentapetalae</taxon>
        <taxon>rosids</taxon>
        <taxon>fabids</taxon>
        <taxon>Rosales</taxon>
        <taxon>Rhamnaceae</taxon>
        <taxon>Paliureae</taxon>
        <taxon>Ziziphus</taxon>
    </lineage>
</organism>
<evidence type="ECO:0000256" key="7">
    <source>
        <dbReference type="ARBA" id="ARBA00023128"/>
    </source>
</evidence>
<comment type="subcellular location">
    <subcellularLocation>
        <location evidence="2">Mitochondrion inner membrane</location>
    </subcellularLocation>
</comment>
<reference evidence="10" key="1">
    <citation type="submission" date="2025-08" db="UniProtKB">
        <authorList>
            <consortium name="RefSeq"/>
        </authorList>
    </citation>
    <scope>IDENTIFICATION</scope>
    <source>
        <tissue evidence="10">Seedling</tissue>
    </source>
</reference>
<protein>
    <submittedName>
        <fullName evidence="10">Probable cytochrome c oxidase subunit 5C-1 isoform X1</fullName>
    </submittedName>
</protein>
<evidence type="ECO:0000256" key="1">
    <source>
        <dbReference type="ARBA" id="ARBA00002480"/>
    </source>
</evidence>
<comment type="function">
    <text evidence="1">This protein is one of the nuclear-coded polypeptide chains of cytochrome c oxidase, the terminal oxidase in mitochondrial electron transport.</text>
</comment>
<accession>A0ABM3IFY8</accession>
<comment type="similarity">
    <text evidence="3">Belongs to the cytochrome c oxidase subunit 5C family.</text>
</comment>
<evidence type="ECO:0000313" key="10">
    <source>
        <dbReference type="RefSeq" id="XP_048327611.1"/>
    </source>
</evidence>
<evidence type="ECO:0000313" key="9">
    <source>
        <dbReference type="Proteomes" id="UP001652623"/>
    </source>
</evidence>
<dbReference type="InterPro" id="IPR008432">
    <property type="entry name" value="COX5C"/>
</dbReference>